<keyword evidence="1" id="KW-0175">Coiled coil</keyword>
<organism evidence="3 4">
    <name type="scientific">Burkholderia mayonis</name>
    <dbReference type="NCBI Taxonomy" id="1385591"/>
    <lineage>
        <taxon>Bacteria</taxon>
        <taxon>Pseudomonadati</taxon>
        <taxon>Pseudomonadota</taxon>
        <taxon>Betaproteobacteria</taxon>
        <taxon>Burkholderiales</taxon>
        <taxon>Burkholderiaceae</taxon>
        <taxon>Burkholderia</taxon>
        <taxon>pseudomallei group</taxon>
    </lineage>
</organism>
<protein>
    <submittedName>
        <fullName evidence="3">Uncharacterized protein</fullName>
    </submittedName>
</protein>
<dbReference type="AlphaFoldDB" id="A0A1B4FYC3"/>
<evidence type="ECO:0000313" key="4">
    <source>
        <dbReference type="Proteomes" id="UP000067711"/>
    </source>
</evidence>
<proteinExistence type="predicted"/>
<keyword evidence="2" id="KW-0812">Transmembrane</keyword>
<sequence length="69" mass="7210">MSEDVKPNDSPEMRMLKKIDAGVDELKDRMDKVEKRAIKYGAAAGAGAGAMAGGIVAMGISFARAKLGL</sequence>
<feature type="transmembrane region" description="Helical" evidence="2">
    <location>
        <begin position="37"/>
        <end position="63"/>
    </location>
</feature>
<accession>A0A1B4FYC3</accession>
<keyword evidence="2" id="KW-1133">Transmembrane helix</keyword>
<dbReference type="Proteomes" id="UP000067711">
    <property type="component" value="Chromosome 1"/>
</dbReference>
<evidence type="ECO:0000256" key="2">
    <source>
        <dbReference type="SAM" id="Phobius"/>
    </source>
</evidence>
<dbReference type="EMBL" id="CP013389">
    <property type="protein sequence ID" value="AOJ08669.1"/>
    <property type="molecule type" value="Genomic_DNA"/>
</dbReference>
<evidence type="ECO:0000313" key="3">
    <source>
        <dbReference type="EMBL" id="AOJ08669.1"/>
    </source>
</evidence>
<keyword evidence="2" id="KW-0472">Membrane</keyword>
<evidence type="ECO:0000256" key="1">
    <source>
        <dbReference type="SAM" id="Coils"/>
    </source>
</evidence>
<name>A0A1B4FYC3_9BURK</name>
<gene>
    <name evidence="3" type="ORF">WS71_14690</name>
</gene>
<feature type="coiled-coil region" evidence="1">
    <location>
        <begin position="16"/>
        <end position="43"/>
    </location>
</feature>
<reference evidence="3 4" key="1">
    <citation type="submission" date="2015-12" db="EMBL/GenBank/DDBJ databases">
        <title>Diversity of Burkholderia near neighbor genomes.</title>
        <authorList>
            <person name="Sahl J."/>
            <person name="Wagner D."/>
            <person name="Keim P."/>
        </authorList>
    </citation>
    <scope>NUCLEOTIDE SEQUENCE [LARGE SCALE GENOMIC DNA]</scope>
    <source>
        <strain evidence="3 4">BDU8</strain>
    </source>
</reference>